<accession>A0A7X2TNX6</accession>
<sequence>MSDKKIPFAEDSWLYDREPPADSSDKTAGKEPAEDKRAEEEIMAPEPDADSGHDADSREISEDEILSADWEKTGKPAPDLDYSDVEIRVPPVEYATSVPGREKQEEARDDGSLETGENGEKTADLPEDSTEKAADQDVGDAGRKLKTVGKAFPGISFFRKKKKAGEEDDRDEEVEDGDPDEEDAYEDEEEQERIPLSVRLRLLRERIPVSLKTKSYLLVIGIVLLTAVLATAVNHFWKYSGYEVISTHAQEDTASFSYCNVDGTILRYGAEGATLYDRQNQELWGISYSMDSPVAVVNGDVFAIFDQAGTTIEVCSKSGQIGTISTSYPVLKAAVNPEGMVATIQESGSVTWIEYYSGDGTKIAEMRTALDDPGYPMDLCVSGDGTLLGVTYISYQNGVQTGSVDFYNFGSSGQNQMDNRVAEFTFSGRVLPEIDYMSNTVCVAFRDNGFTVYSGGMIPSQKADVAVDGDIVSVFHDDTYIGLVLSGESDNSFLLQLYNTSGRVVMQQELDFTYNTVDLVDGRISFYGARSLHVYTTSGVCKFSGDYAETVQELFAIGTYRYVAVTDKDMELIRLK</sequence>
<dbReference type="SUPFAM" id="SSF50998">
    <property type="entry name" value="Quinoprotein alcohol dehydrogenase-like"/>
    <property type="match status" value="1"/>
</dbReference>
<dbReference type="Proteomes" id="UP000466864">
    <property type="component" value="Unassembled WGS sequence"/>
</dbReference>
<feature type="compositionally biased region" description="Acidic residues" evidence="1">
    <location>
        <begin position="166"/>
        <end position="191"/>
    </location>
</feature>
<dbReference type="EMBL" id="VUMV01000001">
    <property type="protein sequence ID" value="MST81236.1"/>
    <property type="molecule type" value="Genomic_DNA"/>
</dbReference>
<organism evidence="3 4">
    <name type="scientific">Bilifractor porci</name>
    <dbReference type="NCBI Taxonomy" id="2606636"/>
    <lineage>
        <taxon>Bacteria</taxon>
        <taxon>Bacillati</taxon>
        <taxon>Bacillota</taxon>
        <taxon>Clostridia</taxon>
        <taxon>Lachnospirales</taxon>
        <taxon>Lachnospiraceae</taxon>
        <taxon>Bilifractor</taxon>
    </lineage>
</organism>
<reference evidence="3 4" key="1">
    <citation type="submission" date="2019-08" db="EMBL/GenBank/DDBJ databases">
        <title>In-depth cultivation of the pig gut microbiome towards novel bacterial diversity and tailored functional studies.</title>
        <authorList>
            <person name="Wylensek D."/>
            <person name="Hitch T.C.A."/>
            <person name="Clavel T."/>
        </authorList>
    </citation>
    <scope>NUCLEOTIDE SEQUENCE [LARGE SCALE GENOMIC DNA]</scope>
    <source>
        <strain evidence="3 4">Oil+RF-744-WCA-WT-13</strain>
    </source>
</reference>
<dbReference type="Pfam" id="PF18975">
    <property type="entry name" value="DUF5711"/>
    <property type="match status" value="1"/>
</dbReference>
<comment type="caution">
    <text evidence="3">The sequence shown here is derived from an EMBL/GenBank/DDBJ whole genome shotgun (WGS) entry which is preliminary data.</text>
</comment>
<protein>
    <submittedName>
        <fullName evidence="3">Uncharacterized protein</fullName>
    </submittedName>
</protein>
<keyword evidence="2" id="KW-0472">Membrane</keyword>
<feature type="region of interest" description="Disordered" evidence="1">
    <location>
        <begin position="162"/>
        <end position="191"/>
    </location>
</feature>
<keyword evidence="4" id="KW-1185">Reference proteome</keyword>
<name>A0A7X2TNX6_9FIRM</name>
<feature type="transmembrane region" description="Helical" evidence="2">
    <location>
        <begin position="216"/>
        <end position="237"/>
    </location>
</feature>
<keyword evidence="2" id="KW-0812">Transmembrane</keyword>
<dbReference type="AlphaFoldDB" id="A0A7X2TNX6"/>
<feature type="region of interest" description="Disordered" evidence="1">
    <location>
        <begin position="1"/>
        <end position="141"/>
    </location>
</feature>
<evidence type="ECO:0000313" key="3">
    <source>
        <dbReference type="EMBL" id="MST81236.1"/>
    </source>
</evidence>
<keyword evidence="2" id="KW-1133">Transmembrane helix</keyword>
<dbReference type="RefSeq" id="WP_154457027.1">
    <property type="nucleotide sequence ID" value="NZ_VUMV01000001.1"/>
</dbReference>
<feature type="compositionally biased region" description="Basic and acidic residues" evidence="1">
    <location>
        <begin position="1"/>
        <end position="40"/>
    </location>
</feature>
<proteinExistence type="predicted"/>
<gene>
    <name evidence="3" type="ORF">FYJ60_02705</name>
</gene>
<feature type="compositionally biased region" description="Basic and acidic residues" evidence="1">
    <location>
        <begin position="50"/>
        <end position="60"/>
    </location>
</feature>
<evidence type="ECO:0000313" key="4">
    <source>
        <dbReference type="Proteomes" id="UP000466864"/>
    </source>
</evidence>
<feature type="compositionally biased region" description="Basic and acidic residues" evidence="1">
    <location>
        <begin position="118"/>
        <end position="141"/>
    </location>
</feature>
<evidence type="ECO:0000256" key="2">
    <source>
        <dbReference type="SAM" id="Phobius"/>
    </source>
</evidence>
<feature type="compositionally biased region" description="Basic and acidic residues" evidence="1">
    <location>
        <begin position="100"/>
        <end position="111"/>
    </location>
</feature>
<evidence type="ECO:0000256" key="1">
    <source>
        <dbReference type="SAM" id="MobiDB-lite"/>
    </source>
</evidence>
<dbReference type="InterPro" id="IPR011047">
    <property type="entry name" value="Quinoprotein_ADH-like_sf"/>
</dbReference>
<dbReference type="InterPro" id="IPR043765">
    <property type="entry name" value="DUF5711"/>
</dbReference>